<keyword evidence="2" id="KW-0812">Transmembrane</keyword>
<sequence>MSLFKNKPVSEPIDAAKTAAGKPSQVNSRQKTGPTPSRKTQEAKHYQGIVGGDKKAAKARAREESRRRMELEQEGLRTGREDLLPVMHRGAARRAVRDYVDSRYTFSEWMIVLILILMFGGLIAVSIINQNNEALALKINTWSMILSYVFLIGGCLEGAFFASRARKHAIEKLGEEKIPRGLRWYAFSRLVMPRRFRQPRPQVTRSLRGKPQE</sequence>
<dbReference type="EMBL" id="VUMY01000001">
    <property type="protein sequence ID" value="MST48783.1"/>
    <property type="molecule type" value="Genomic_DNA"/>
</dbReference>
<gene>
    <name evidence="3" type="ORF">FYJ63_00655</name>
</gene>
<keyword evidence="2" id="KW-1133">Transmembrane helix</keyword>
<name>A0A7K0K006_9ACTO</name>
<dbReference type="InterPro" id="IPR021403">
    <property type="entry name" value="DUF3043"/>
</dbReference>
<dbReference type="Proteomes" id="UP000442535">
    <property type="component" value="Unassembled WGS sequence"/>
</dbReference>
<dbReference type="RefSeq" id="WP_154542775.1">
    <property type="nucleotide sequence ID" value="NZ_JAQYQY010000018.1"/>
</dbReference>
<keyword evidence="2" id="KW-0472">Membrane</keyword>
<evidence type="ECO:0000256" key="2">
    <source>
        <dbReference type="SAM" id="Phobius"/>
    </source>
</evidence>
<reference evidence="3 4" key="1">
    <citation type="submission" date="2019-08" db="EMBL/GenBank/DDBJ databases">
        <title>In-depth cultivation of the pig gut microbiome towards novel bacterial diversity and tailored functional studies.</title>
        <authorList>
            <person name="Wylensek D."/>
            <person name="Hitch T.C.A."/>
            <person name="Clavel T."/>
        </authorList>
    </citation>
    <scope>NUCLEOTIDE SEQUENCE [LARGE SCALE GENOMIC DNA]</scope>
    <source>
        <strain evidence="3 4">RF-GAM-744-WT-7</strain>
    </source>
</reference>
<comment type="caution">
    <text evidence="3">The sequence shown here is derived from an EMBL/GenBank/DDBJ whole genome shotgun (WGS) entry which is preliminary data.</text>
</comment>
<proteinExistence type="predicted"/>
<feature type="compositionally biased region" description="Basic and acidic residues" evidence="1">
    <location>
        <begin position="52"/>
        <end position="73"/>
    </location>
</feature>
<dbReference type="Pfam" id="PF11241">
    <property type="entry name" value="DUF3043"/>
    <property type="match status" value="1"/>
</dbReference>
<keyword evidence="4" id="KW-1185">Reference proteome</keyword>
<evidence type="ECO:0000313" key="3">
    <source>
        <dbReference type="EMBL" id="MST48783.1"/>
    </source>
</evidence>
<feature type="transmembrane region" description="Helical" evidence="2">
    <location>
        <begin position="141"/>
        <end position="162"/>
    </location>
</feature>
<feature type="transmembrane region" description="Helical" evidence="2">
    <location>
        <begin position="109"/>
        <end position="129"/>
    </location>
</feature>
<feature type="compositionally biased region" description="Polar residues" evidence="1">
    <location>
        <begin position="24"/>
        <end position="38"/>
    </location>
</feature>
<evidence type="ECO:0000313" key="4">
    <source>
        <dbReference type="Proteomes" id="UP000442535"/>
    </source>
</evidence>
<feature type="region of interest" description="Disordered" evidence="1">
    <location>
        <begin position="1"/>
        <end position="73"/>
    </location>
</feature>
<dbReference type="AlphaFoldDB" id="A0A7K0K006"/>
<protein>
    <submittedName>
        <fullName evidence="3">DUF3043 domain-containing protein</fullName>
    </submittedName>
</protein>
<accession>A0A7K0K006</accession>
<organism evidence="3 4">
    <name type="scientific">Mobiluncus porci</name>
    <dbReference type="NCBI Taxonomy" id="2652278"/>
    <lineage>
        <taxon>Bacteria</taxon>
        <taxon>Bacillati</taxon>
        <taxon>Actinomycetota</taxon>
        <taxon>Actinomycetes</taxon>
        <taxon>Actinomycetales</taxon>
        <taxon>Actinomycetaceae</taxon>
        <taxon>Mobiluncus</taxon>
    </lineage>
</organism>
<evidence type="ECO:0000256" key="1">
    <source>
        <dbReference type="SAM" id="MobiDB-lite"/>
    </source>
</evidence>